<dbReference type="STRING" id="1122198.SAMN02745729_10662"/>
<dbReference type="InterPro" id="IPR011330">
    <property type="entry name" value="Glyco_hydro/deAcase_b/a-brl"/>
</dbReference>
<dbReference type="GO" id="GO:0016787">
    <property type="term" value="F:hydrolase activity"/>
    <property type="evidence" value="ECO:0007669"/>
    <property type="project" value="UniProtKB-KW"/>
</dbReference>
<keyword evidence="4" id="KW-0460">Magnesium</keyword>
<dbReference type="GO" id="GO:0019213">
    <property type="term" value="F:deacetylase activity"/>
    <property type="evidence" value="ECO:0007669"/>
    <property type="project" value="TreeGrafter"/>
</dbReference>
<dbReference type="AlphaFoldDB" id="A0A1H4DDR3"/>
<dbReference type="PANTHER" id="PTHR31609:SF1">
    <property type="entry name" value="CARBOHYDRATE DEACETYLASE"/>
    <property type="match status" value="1"/>
</dbReference>
<evidence type="ECO:0000313" key="6">
    <source>
        <dbReference type="EMBL" id="SEA70905.1"/>
    </source>
</evidence>
<protein>
    <submittedName>
        <fullName evidence="6">Predicted glycoside hydrolase or deacetylase ChbG, UPF0249 family</fullName>
    </submittedName>
</protein>
<organism evidence="6 7">
    <name type="scientific">Marinobacterium iners DSM 11526</name>
    <dbReference type="NCBI Taxonomy" id="1122198"/>
    <lineage>
        <taxon>Bacteria</taxon>
        <taxon>Pseudomonadati</taxon>
        <taxon>Pseudomonadota</taxon>
        <taxon>Gammaproteobacteria</taxon>
        <taxon>Oceanospirillales</taxon>
        <taxon>Oceanospirillaceae</taxon>
        <taxon>Marinobacterium</taxon>
    </lineage>
</organism>
<dbReference type="EMBL" id="FNRJ01000006">
    <property type="protein sequence ID" value="SEA70905.1"/>
    <property type="molecule type" value="Genomic_DNA"/>
</dbReference>
<dbReference type="OrthoDB" id="5295855at2"/>
<dbReference type="CDD" id="cd10807">
    <property type="entry name" value="YdjC_like_3"/>
    <property type="match status" value="1"/>
</dbReference>
<keyword evidence="7" id="KW-1185">Reference proteome</keyword>
<keyword evidence="5" id="KW-0119">Carbohydrate metabolism</keyword>
<evidence type="ECO:0000256" key="1">
    <source>
        <dbReference type="ARBA" id="ARBA00001946"/>
    </source>
</evidence>
<dbReference type="Gene3D" id="3.20.20.370">
    <property type="entry name" value="Glycoside hydrolase/deacetylase"/>
    <property type="match status" value="1"/>
</dbReference>
<evidence type="ECO:0000313" key="7">
    <source>
        <dbReference type="Proteomes" id="UP000242469"/>
    </source>
</evidence>
<dbReference type="PANTHER" id="PTHR31609">
    <property type="entry name" value="YDJC DEACETYLASE FAMILY MEMBER"/>
    <property type="match status" value="1"/>
</dbReference>
<dbReference type="SUPFAM" id="SSF88713">
    <property type="entry name" value="Glycoside hydrolase/deacetylase"/>
    <property type="match status" value="1"/>
</dbReference>
<gene>
    <name evidence="6" type="ORF">SAMN02745729_10662</name>
</gene>
<name>A0A1H4DDR3_9GAMM</name>
<reference evidence="7" key="1">
    <citation type="submission" date="2016-10" db="EMBL/GenBank/DDBJ databases">
        <authorList>
            <person name="Varghese N."/>
            <person name="Submissions S."/>
        </authorList>
    </citation>
    <scope>NUCLEOTIDE SEQUENCE [LARGE SCALE GENOMIC DNA]</scope>
    <source>
        <strain evidence="7">DSM 11526</strain>
    </source>
</reference>
<evidence type="ECO:0000256" key="5">
    <source>
        <dbReference type="ARBA" id="ARBA00023277"/>
    </source>
</evidence>
<keyword evidence="2" id="KW-0479">Metal-binding</keyword>
<accession>A0A1H4DDR3</accession>
<dbReference type="Pfam" id="PF04794">
    <property type="entry name" value="YdjC"/>
    <property type="match status" value="1"/>
</dbReference>
<dbReference type="GO" id="GO:0046872">
    <property type="term" value="F:metal ion binding"/>
    <property type="evidence" value="ECO:0007669"/>
    <property type="project" value="UniProtKB-KW"/>
</dbReference>
<evidence type="ECO:0000256" key="2">
    <source>
        <dbReference type="ARBA" id="ARBA00022723"/>
    </source>
</evidence>
<dbReference type="GO" id="GO:0005975">
    <property type="term" value="P:carbohydrate metabolic process"/>
    <property type="evidence" value="ECO:0007669"/>
    <property type="project" value="InterPro"/>
</dbReference>
<proteinExistence type="predicted"/>
<keyword evidence="3 6" id="KW-0378">Hydrolase</keyword>
<dbReference type="Proteomes" id="UP000242469">
    <property type="component" value="Unassembled WGS sequence"/>
</dbReference>
<evidence type="ECO:0000256" key="4">
    <source>
        <dbReference type="ARBA" id="ARBA00022842"/>
    </source>
</evidence>
<sequence>MTRSLVLCADDFGMADGINRAILELIDLGRLSATSCMTTMPAWTEGAAAALIARHDRAALGLHFNLTEGDNATPLGKLMQQSLLGQLDTGRVQQALNRQLDRFEALTGLPPDFVDGHQHIQMFPGIRDIVLQTLQQRYQQQRPWVRVSNPAIGGHDAGFKAVVLRLMGLGFEQRRRQHSVAGNRSFAGMYSLQPDAGFELMLQHWLKTLPEGALIMCHPGHTDGQSGLARARQQECDWLAGDAFGAALQQSQRSLTVIPALD</sequence>
<dbReference type="InterPro" id="IPR006879">
    <property type="entry name" value="YdjC-like"/>
</dbReference>
<comment type="cofactor">
    <cofactor evidence="1">
        <name>Mg(2+)</name>
        <dbReference type="ChEBI" id="CHEBI:18420"/>
    </cofactor>
</comment>
<dbReference type="RefSeq" id="WP_091825980.1">
    <property type="nucleotide sequence ID" value="NZ_FNRJ01000006.1"/>
</dbReference>
<evidence type="ECO:0000256" key="3">
    <source>
        <dbReference type="ARBA" id="ARBA00022801"/>
    </source>
</evidence>